<sequence length="96" mass="10080">MEGGGNAAIATMKAIALSTFENETEGLVRRGTVLLDLDSRRFKALQLAGLVDEEGPGRKKLEAGQVLPKRAPDHADKKAPEPQNKGRGGTRNGGGS</sequence>
<dbReference type="AlphaFoldDB" id="A0A1R1JN00"/>
<proteinExistence type="predicted"/>
<feature type="compositionally biased region" description="Gly residues" evidence="1">
    <location>
        <begin position="86"/>
        <end position="96"/>
    </location>
</feature>
<evidence type="ECO:0000313" key="3">
    <source>
        <dbReference type="Proteomes" id="UP000187251"/>
    </source>
</evidence>
<protein>
    <submittedName>
        <fullName evidence="2">Uncharacterized protein</fullName>
    </submittedName>
</protein>
<accession>A0A1R1JN00</accession>
<evidence type="ECO:0000256" key="1">
    <source>
        <dbReference type="SAM" id="MobiDB-lite"/>
    </source>
</evidence>
<dbReference type="Proteomes" id="UP000187251">
    <property type="component" value="Unassembled WGS sequence"/>
</dbReference>
<dbReference type="EMBL" id="MJMN01000046">
    <property type="protein sequence ID" value="OMG79339.1"/>
    <property type="molecule type" value="Genomic_DNA"/>
</dbReference>
<name>A0A1R1JN00_ALCXX</name>
<organism evidence="2 3">
    <name type="scientific">Alcaligenes xylosoxydans xylosoxydans</name>
    <name type="common">Achromobacter xylosoxidans</name>
    <dbReference type="NCBI Taxonomy" id="85698"/>
    <lineage>
        <taxon>Bacteria</taxon>
        <taxon>Pseudomonadati</taxon>
        <taxon>Pseudomonadota</taxon>
        <taxon>Betaproteobacteria</taxon>
        <taxon>Burkholderiales</taxon>
        <taxon>Alcaligenaceae</taxon>
        <taxon>Achromobacter</taxon>
    </lineage>
</organism>
<gene>
    <name evidence="2" type="ORF">BIZ92_15195</name>
</gene>
<feature type="region of interest" description="Disordered" evidence="1">
    <location>
        <begin position="52"/>
        <end position="96"/>
    </location>
</feature>
<comment type="caution">
    <text evidence="2">The sequence shown here is derived from an EMBL/GenBank/DDBJ whole genome shotgun (WGS) entry which is preliminary data.</text>
</comment>
<feature type="compositionally biased region" description="Basic and acidic residues" evidence="1">
    <location>
        <begin position="70"/>
        <end position="80"/>
    </location>
</feature>
<reference evidence="2 3" key="1">
    <citation type="submission" date="2016-09" db="EMBL/GenBank/DDBJ databases">
        <title>Phylogenomics of Achromobacter.</title>
        <authorList>
            <person name="Jeukens J."/>
            <person name="Freschi L."/>
            <person name="Vincent A.T."/>
            <person name="Emond-Rheault J.-G."/>
            <person name="Kukavica-Ibrulj I."/>
            <person name="Charette S.J."/>
            <person name="Levesque R.C."/>
        </authorList>
    </citation>
    <scope>NUCLEOTIDE SEQUENCE [LARGE SCALE GENOMIC DNA]</scope>
    <source>
        <strain evidence="2 3">AUS488</strain>
    </source>
</reference>
<evidence type="ECO:0000313" key="2">
    <source>
        <dbReference type="EMBL" id="OMG79339.1"/>
    </source>
</evidence>